<comment type="caution">
    <text evidence="2">The sequence shown here is derived from an EMBL/GenBank/DDBJ whole genome shotgun (WGS) entry which is preliminary data.</text>
</comment>
<protein>
    <submittedName>
        <fullName evidence="2">Uncharacterized protein</fullName>
    </submittedName>
</protein>
<dbReference type="EMBL" id="BKCJ011724887">
    <property type="protein sequence ID" value="GFD48553.1"/>
    <property type="molecule type" value="Genomic_DNA"/>
</dbReference>
<reference evidence="2" key="1">
    <citation type="journal article" date="2019" name="Sci. Rep.">
        <title>Draft genome of Tanacetum cinerariifolium, the natural source of mosquito coil.</title>
        <authorList>
            <person name="Yamashiro T."/>
            <person name="Shiraishi A."/>
            <person name="Satake H."/>
            <person name="Nakayama K."/>
        </authorList>
    </citation>
    <scope>NUCLEOTIDE SEQUENCE</scope>
</reference>
<name>A0A699WN28_TANCI</name>
<feature type="region of interest" description="Disordered" evidence="1">
    <location>
        <begin position="48"/>
        <end position="68"/>
    </location>
</feature>
<feature type="non-terminal residue" evidence="2">
    <location>
        <position position="1"/>
    </location>
</feature>
<evidence type="ECO:0000313" key="2">
    <source>
        <dbReference type="EMBL" id="GFD48553.1"/>
    </source>
</evidence>
<organism evidence="2">
    <name type="scientific">Tanacetum cinerariifolium</name>
    <name type="common">Dalmatian daisy</name>
    <name type="synonym">Chrysanthemum cinerariifolium</name>
    <dbReference type="NCBI Taxonomy" id="118510"/>
    <lineage>
        <taxon>Eukaryota</taxon>
        <taxon>Viridiplantae</taxon>
        <taxon>Streptophyta</taxon>
        <taxon>Embryophyta</taxon>
        <taxon>Tracheophyta</taxon>
        <taxon>Spermatophyta</taxon>
        <taxon>Magnoliopsida</taxon>
        <taxon>eudicotyledons</taxon>
        <taxon>Gunneridae</taxon>
        <taxon>Pentapetalae</taxon>
        <taxon>asterids</taxon>
        <taxon>campanulids</taxon>
        <taxon>Asterales</taxon>
        <taxon>Asteraceae</taxon>
        <taxon>Asteroideae</taxon>
        <taxon>Anthemideae</taxon>
        <taxon>Anthemidinae</taxon>
        <taxon>Tanacetum</taxon>
    </lineage>
</organism>
<proteinExistence type="predicted"/>
<dbReference type="AlphaFoldDB" id="A0A699WN28"/>
<feature type="non-terminal residue" evidence="2">
    <location>
        <position position="128"/>
    </location>
</feature>
<sequence length="128" mass="13951">GDLGNPSKLVTDDCRQGVSGRPVLSPQRHDAATPCVARTKRYPVIDRNGPARSARRRTLPDRHRQPVAAEPVRVARQHPPVDQRAALCRRAGGRRQDHHRLPACGRDRSGAGCSLARACRNPTAFGAI</sequence>
<gene>
    <name evidence="2" type="ORF">Tci_920522</name>
</gene>
<evidence type="ECO:0000256" key="1">
    <source>
        <dbReference type="SAM" id="MobiDB-lite"/>
    </source>
</evidence>
<feature type="region of interest" description="Disordered" evidence="1">
    <location>
        <begin position="1"/>
        <end position="32"/>
    </location>
</feature>
<accession>A0A699WN28</accession>